<keyword evidence="4" id="KW-1185">Reference proteome</keyword>
<proteinExistence type="predicted"/>
<dbReference type="EMBL" id="JAERTY010000002">
    <property type="protein sequence ID" value="MBL1407974.1"/>
    <property type="molecule type" value="Genomic_DNA"/>
</dbReference>
<keyword evidence="3" id="KW-0032">Aminotransferase</keyword>
<gene>
    <name evidence="3" type="ORF">JKG61_04360</name>
</gene>
<reference evidence="3 4" key="1">
    <citation type="submission" date="2021-01" db="EMBL/GenBank/DDBJ databases">
        <title>C459-1 draft genome sequence.</title>
        <authorList>
            <person name="Zhang X.-F."/>
        </authorList>
    </citation>
    <scope>NUCLEOTIDE SEQUENCE [LARGE SCALE GENOMIC DNA]</scope>
    <source>
        <strain evidence="4">C459-1</strain>
    </source>
</reference>
<dbReference type="InterPro" id="IPR000192">
    <property type="entry name" value="Aminotrans_V_dom"/>
</dbReference>
<feature type="domain" description="Aminotransferase class V" evidence="2">
    <location>
        <begin position="135"/>
        <end position="351"/>
    </location>
</feature>
<dbReference type="InterPro" id="IPR015424">
    <property type="entry name" value="PyrdxlP-dep_Trfase"/>
</dbReference>
<dbReference type="Gene3D" id="3.40.640.10">
    <property type="entry name" value="Type I PLP-dependent aspartate aminotransferase-like (Major domain)"/>
    <property type="match status" value="1"/>
</dbReference>
<dbReference type="GO" id="GO:0008483">
    <property type="term" value="F:transaminase activity"/>
    <property type="evidence" value="ECO:0007669"/>
    <property type="project" value="UniProtKB-KW"/>
</dbReference>
<dbReference type="Pfam" id="PF00266">
    <property type="entry name" value="Aminotran_5"/>
    <property type="match status" value="1"/>
</dbReference>
<evidence type="ECO:0000313" key="3">
    <source>
        <dbReference type="EMBL" id="MBL1407974.1"/>
    </source>
</evidence>
<dbReference type="Gene3D" id="3.90.1150.10">
    <property type="entry name" value="Aspartate Aminotransferase, domain 1"/>
    <property type="match status" value="1"/>
</dbReference>
<dbReference type="InterPro" id="IPR015421">
    <property type="entry name" value="PyrdxlP-dep_Trfase_major"/>
</dbReference>
<organism evidence="3 4">
    <name type="scientific">Sphingobacterium faecale</name>
    <dbReference type="NCBI Taxonomy" id="2803775"/>
    <lineage>
        <taxon>Bacteria</taxon>
        <taxon>Pseudomonadati</taxon>
        <taxon>Bacteroidota</taxon>
        <taxon>Sphingobacteriia</taxon>
        <taxon>Sphingobacteriales</taxon>
        <taxon>Sphingobacteriaceae</taxon>
        <taxon>Sphingobacterium</taxon>
    </lineage>
</organism>
<dbReference type="SUPFAM" id="SSF53383">
    <property type="entry name" value="PLP-dependent transferases"/>
    <property type="match status" value="1"/>
</dbReference>
<name>A0ABS1QZV2_9SPHI</name>
<evidence type="ECO:0000313" key="4">
    <source>
        <dbReference type="Proteomes" id="UP000625283"/>
    </source>
</evidence>
<protein>
    <submittedName>
        <fullName evidence="3">Aminotransferase class V-fold PLP-dependent enzyme</fullName>
    </submittedName>
</protein>
<dbReference type="RefSeq" id="WP_202101763.1">
    <property type="nucleotide sequence ID" value="NZ_JAERTY010000002.1"/>
</dbReference>
<evidence type="ECO:0000259" key="2">
    <source>
        <dbReference type="Pfam" id="PF00266"/>
    </source>
</evidence>
<evidence type="ECO:0000256" key="1">
    <source>
        <dbReference type="ARBA" id="ARBA00022898"/>
    </source>
</evidence>
<keyword evidence="1" id="KW-0663">Pyridoxal phosphate</keyword>
<sequence>MDYKSYFDIPDDICYLNTAGNGLMPRSHFDWRRQREREFFDLHNDLRDQQPAFIATVKREFADLFGCDTQNVYAVPNFSFALHSILSGLPAGLRILLLDGDYPSLNYPVQSRGFTFSNIDMCAQVEEVIWDTIQRDKPDVLMLSLVQYISGLKIDLDFVKRLKAAFSDLLIIGDATQYLGTEAFNFSGSGFDAVGGSGYKWLMAGFGNGYLMISEQLKEVLYTKARTLDRPREAMWANKSILDTFFEPGHQDTLTHGTLLQSVHFLKNIGLQGVKDYLTQLTDYAYAIFEDRGWLLPEIKNRKVRSTLINVQVNPDLFPRLMEEGVKCFPRGAGIRIGLHIYNRKADIDRFVGIIERNTLS</sequence>
<comment type="caution">
    <text evidence="3">The sequence shown here is derived from an EMBL/GenBank/DDBJ whole genome shotgun (WGS) entry which is preliminary data.</text>
</comment>
<accession>A0ABS1QZV2</accession>
<keyword evidence="3" id="KW-0808">Transferase</keyword>
<dbReference type="Proteomes" id="UP000625283">
    <property type="component" value="Unassembled WGS sequence"/>
</dbReference>
<dbReference type="InterPro" id="IPR015422">
    <property type="entry name" value="PyrdxlP-dep_Trfase_small"/>
</dbReference>